<proteinExistence type="inferred from homology"/>
<dbReference type="GO" id="GO:0005874">
    <property type="term" value="C:microtubule"/>
    <property type="evidence" value="ECO:0007669"/>
    <property type="project" value="TreeGrafter"/>
</dbReference>
<dbReference type="EnsemblMetazoa" id="AATE014447-RA">
    <property type="protein sequence ID" value="AATE014447-PA.1"/>
    <property type="gene ID" value="AATE014447"/>
</dbReference>
<dbReference type="PANTHER" id="PTHR12932">
    <property type="entry name" value="P25 ALPHA-RELATED"/>
    <property type="match status" value="1"/>
</dbReference>
<evidence type="ECO:0000313" key="4">
    <source>
        <dbReference type="EnsemblMetazoa" id="AATE014447-PA.1"/>
    </source>
</evidence>
<dbReference type="Gene3D" id="1.10.238.10">
    <property type="entry name" value="EF-hand"/>
    <property type="match status" value="1"/>
</dbReference>
<accession>A0A182JAI2</accession>
<dbReference type="AlphaFoldDB" id="A0A182JAI2"/>
<protein>
    <recommendedName>
        <fullName evidence="2">Tubulin polymerization-promoting protein homolog</fullName>
    </recommendedName>
</protein>
<dbReference type="EMBL" id="AXCP01008358">
    <property type="status" value="NOT_ANNOTATED_CDS"/>
    <property type="molecule type" value="Genomic_DNA"/>
</dbReference>
<dbReference type="Pfam" id="PF05517">
    <property type="entry name" value="p25-alpha"/>
    <property type="match status" value="1"/>
</dbReference>
<evidence type="ECO:0000256" key="2">
    <source>
        <dbReference type="ARBA" id="ARBA00069104"/>
    </source>
</evidence>
<dbReference type="SUPFAM" id="SSF47473">
    <property type="entry name" value="EF-hand"/>
    <property type="match status" value="1"/>
</dbReference>
<dbReference type="GO" id="GO:0001578">
    <property type="term" value="P:microtubule bundle formation"/>
    <property type="evidence" value="ECO:0007669"/>
    <property type="project" value="TreeGrafter"/>
</dbReference>
<feature type="region of interest" description="Disordered" evidence="3">
    <location>
        <begin position="180"/>
        <end position="224"/>
    </location>
</feature>
<dbReference type="InterPro" id="IPR011992">
    <property type="entry name" value="EF-hand-dom_pair"/>
</dbReference>
<organism evidence="4">
    <name type="scientific">Anopheles atroparvus</name>
    <name type="common">European mosquito</name>
    <dbReference type="NCBI Taxonomy" id="41427"/>
    <lineage>
        <taxon>Eukaryota</taxon>
        <taxon>Metazoa</taxon>
        <taxon>Ecdysozoa</taxon>
        <taxon>Arthropoda</taxon>
        <taxon>Hexapoda</taxon>
        <taxon>Insecta</taxon>
        <taxon>Pterygota</taxon>
        <taxon>Neoptera</taxon>
        <taxon>Endopterygota</taxon>
        <taxon>Diptera</taxon>
        <taxon>Nematocera</taxon>
        <taxon>Culicoidea</taxon>
        <taxon>Culicidae</taxon>
        <taxon>Anophelinae</taxon>
        <taxon>Anopheles</taxon>
    </lineage>
</organism>
<dbReference type="STRING" id="41427.A0A182JAI2"/>
<dbReference type="PANTHER" id="PTHR12932:SF9">
    <property type="entry name" value="TUBULIN POLYMERIZATION-PROMOTING PROTEIN HOMOLOG"/>
    <property type="match status" value="1"/>
</dbReference>
<evidence type="ECO:0000256" key="1">
    <source>
        <dbReference type="ARBA" id="ARBA00010994"/>
    </source>
</evidence>
<feature type="region of interest" description="Disordered" evidence="3">
    <location>
        <begin position="30"/>
        <end position="67"/>
    </location>
</feature>
<comment type="similarity">
    <text evidence="1">Belongs to the TPPP family.</text>
</comment>
<dbReference type="FunFam" id="1.10.238.10:FF:000266">
    <property type="entry name" value="TPPP family protein"/>
    <property type="match status" value="1"/>
</dbReference>
<reference evidence="4" key="1">
    <citation type="submission" date="2022-08" db="UniProtKB">
        <authorList>
            <consortium name="EnsemblMetazoa"/>
        </authorList>
    </citation>
    <scope>IDENTIFICATION</scope>
    <source>
        <strain evidence="4">EBRO</strain>
    </source>
</reference>
<feature type="compositionally biased region" description="Basic and acidic residues" evidence="3">
    <location>
        <begin position="187"/>
        <end position="205"/>
    </location>
</feature>
<dbReference type="GO" id="GO:0032273">
    <property type="term" value="P:positive regulation of protein polymerization"/>
    <property type="evidence" value="ECO:0007669"/>
    <property type="project" value="TreeGrafter"/>
</dbReference>
<sequence length="224" mass="24189">MADENQQNGTDVVDKVAVEVAEIALDPKDATVGATAAPVAPKTPEPTKTATEATEANGATAKPAPTAAFKEQFRAFSKFGDTKSDGKHLTLSQSDKWMKQAKVIDKKITTTDTGIHFKKLKSMKLTYDDYSKFLEDLAKTKKVELEEIKSKMANCGAPGVHNATPGKAADTVARLTDTSKYTGSHRQRFDETGKGKGISGRKDTVDQSGYVSGYGHKNTYDKTH</sequence>
<name>A0A182JAI2_ANOAO</name>
<dbReference type="InterPro" id="IPR008907">
    <property type="entry name" value="TPP/p25"/>
</dbReference>
<dbReference type="GO" id="GO:0046785">
    <property type="term" value="P:microtubule polymerization"/>
    <property type="evidence" value="ECO:0007669"/>
    <property type="project" value="InterPro"/>
</dbReference>
<dbReference type="GO" id="GO:0015631">
    <property type="term" value="F:tubulin binding"/>
    <property type="evidence" value="ECO:0007669"/>
    <property type="project" value="InterPro"/>
</dbReference>
<evidence type="ECO:0000256" key="3">
    <source>
        <dbReference type="SAM" id="MobiDB-lite"/>
    </source>
</evidence>
<dbReference type="VEuPathDB" id="VectorBase:AATE014447"/>